<organism evidence="1 2">
    <name type="scientific">Gossypium klotzschianum</name>
    <dbReference type="NCBI Taxonomy" id="34286"/>
    <lineage>
        <taxon>Eukaryota</taxon>
        <taxon>Viridiplantae</taxon>
        <taxon>Streptophyta</taxon>
        <taxon>Embryophyta</taxon>
        <taxon>Tracheophyta</taxon>
        <taxon>Spermatophyta</taxon>
        <taxon>Magnoliopsida</taxon>
        <taxon>eudicotyledons</taxon>
        <taxon>Gunneridae</taxon>
        <taxon>Pentapetalae</taxon>
        <taxon>rosids</taxon>
        <taxon>malvids</taxon>
        <taxon>Malvales</taxon>
        <taxon>Malvaceae</taxon>
        <taxon>Malvoideae</taxon>
        <taxon>Gossypium</taxon>
    </lineage>
</organism>
<dbReference type="OrthoDB" id="985151at2759"/>
<dbReference type="Proteomes" id="UP000593573">
    <property type="component" value="Unassembled WGS sequence"/>
</dbReference>
<evidence type="ECO:0000313" key="1">
    <source>
        <dbReference type="EMBL" id="MBA0672853.1"/>
    </source>
</evidence>
<reference evidence="1 2" key="1">
    <citation type="journal article" date="2019" name="Genome Biol. Evol.">
        <title>Insights into the evolution of the New World diploid cottons (Gossypium, subgenus Houzingenia) based on genome sequencing.</title>
        <authorList>
            <person name="Grover C.E."/>
            <person name="Arick M.A. 2nd"/>
            <person name="Thrash A."/>
            <person name="Conover J.L."/>
            <person name="Sanders W.S."/>
            <person name="Peterson D.G."/>
            <person name="Frelichowski J.E."/>
            <person name="Scheffler J.A."/>
            <person name="Scheffler B.E."/>
            <person name="Wendel J.F."/>
        </authorList>
    </citation>
    <scope>NUCLEOTIDE SEQUENCE [LARGE SCALE GENOMIC DNA]</scope>
    <source>
        <strain evidence="1">57</strain>
        <tissue evidence="1">Leaf</tissue>
    </source>
</reference>
<accession>A0A7J8WD61</accession>
<dbReference type="AlphaFoldDB" id="A0A7J8WD61"/>
<dbReference type="EMBL" id="JABFAB010245934">
    <property type="protein sequence ID" value="MBA0672853.1"/>
    <property type="molecule type" value="Genomic_DNA"/>
</dbReference>
<protein>
    <submittedName>
        <fullName evidence="1">Uncharacterized protein</fullName>
    </submittedName>
</protein>
<feature type="non-terminal residue" evidence="1">
    <location>
        <position position="45"/>
    </location>
</feature>
<name>A0A7J8WD61_9ROSI</name>
<proteinExistence type="predicted"/>
<comment type="caution">
    <text evidence="1">The sequence shown here is derived from an EMBL/GenBank/DDBJ whole genome shotgun (WGS) entry which is preliminary data.</text>
</comment>
<sequence>MPYSFCHPSAQSVSKQFFNANQPLNDTIYAPVEAFHKVRINWLVE</sequence>
<evidence type="ECO:0000313" key="2">
    <source>
        <dbReference type="Proteomes" id="UP000593573"/>
    </source>
</evidence>
<keyword evidence="2" id="KW-1185">Reference proteome</keyword>
<gene>
    <name evidence="1" type="ORF">Goklo_007417</name>
</gene>